<organism evidence="1 2">
    <name type="scientific">Hyphobacterium lacteum</name>
    <dbReference type="NCBI Taxonomy" id="3116575"/>
    <lineage>
        <taxon>Bacteria</taxon>
        <taxon>Pseudomonadati</taxon>
        <taxon>Pseudomonadota</taxon>
        <taxon>Alphaproteobacteria</taxon>
        <taxon>Maricaulales</taxon>
        <taxon>Maricaulaceae</taxon>
        <taxon>Hyphobacterium</taxon>
    </lineage>
</organism>
<name>A0ABU7LTP5_9PROT</name>
<protein>
    <submittedName>
        <fullName evidence="1">Uncharacterized protein</fullName>
    </submittedName>
</protein>
<keyword evidence="2" id="KW-1185">Reference proteome</keyword>
<proteinExistence type="predicted"/>
<sequence length="209" mass="23390">MIEIALALLIQTAPLETVCDLDIKTAGLSRARRVVEADVACHENVPGRDELNQLAERYAGRLNTRRLRSENLLTSHTALFSRGEAGGWEPVPGQVVITVPYVFPRELIDAAVDTVSCSWSAYPDRTGAPRNVRATCYVDGRVRPRNHIRQAERAVEDMVRQTRFFPADVDYCFQDEVRVVAPVIEVTGGRYNNDNDIEPDMRPLPQLCG</sequence>
<gene>
    <name evidence="1" type="ORF">V0U79_12975</name>
</gene>
<evidence type="ECO:0000313" key="2">
    <source>
        <dbReference type="Proteomes" id="UP001354971"/>
    </source>
</evidence>
<reference evidence="1 2" key="1">
    <citation type="submission" date="2024-01" db="EMBL/GenBank/DDBJ databases">
        <title>Hyphobacterium bacterium isolated from marine sediment.</title>
        <authorList>
            <person name="Zhao S."/>
        </authorList>
    </citation>
    <scope>NUCLEOTIDE SEQUENCE [LARGE SCALE GENOMIC DNA]</scope>
    <source>
        <strain evidence="2">HN65</strain>
    </source>
</reference>
<evidence type="ECO:0000313" key="1">
    <source>
        <dbReference type="EMBL" id="MEE2527272.1"/>
    </source>
</evidence>
<dbReference type="RefSeq" id="WP_330199934.1">
    <property type="nucleotide sequence ID" value="NZ_JAZDRP010000011.1"/>
</dbReference>
<accession>A0ABU7LTP5</accession>
<comment type="caution">
    <text evidence="1">The sequence shown here is derived from an EMBL/GenBank/DDBJ whole genome shotgun (WGS) entry which is preliminary data.</text>
</comment>
<dbReference type="Proteomes" id="UP001354971">
    <property type="component" value="Unassembled WGS sequence"/>
</dbReference>
<dbReference type="EMBL" id="JAZDRP010000011">
    <property type="protein sequence ID" value="MEE2527272.1"/>
    <property type="molecule type" value="Genomic_DNA"/>
</dbReference>